<name>A0A8H5FUD3_9AGAR</name>
<dbReference type="EMBL" id="JAACJO010000015">
    <property type="protein sequence ID" value="KAF5350095.1"/>
    <property type="molecule type" value="Genomic_DNA"/>
</dbReference>
<dbReference type="Pfam" id="PF00651">
    <property type="entry name" value="BTB"/>
    <property type="match status" value="1"/>
</dbReference>
<dbReference type="PANTHER" id="PTHR15600:SF42">
    <property type="entry name" value="SACSIN"/>
    <property type="match status" value="1"/>
</dbReference>
<protein>
    <recommendedName>
        <fullName evidence="1">BTB domain-containing protein</fullName>
    </recommendedName>
</protein>
<dbReference type="Proteomes" id="UP000559027">
    <property type="component" value="Unassembled WGS sequence"/>
</dbReference>
<dbReference type="InterPro" id="IPR000210">
    <property type="entry name" value="BTB/POZ_dom"/>
</dbReference>
<accession>A0A8H5FUD3</accession>
<dbReference type="PANTHER" id="PTHR15600">
    <property type="entry name" value="SACSIN"/>
    <property type="match status" value="1"/>
</dbReference>
<dbReference type="SUPFAM" id="SSF55874">
    <property type="entry name" value="ATPase domain of HSP90 chaperone/DNA topoisomerase II/histidine kinase"/>
    <property type="match status" value="2"/>
</dbReference>
<keyword evidence="3" id="KW-1185">Reference proteome</keyword>
<dbReference type="InterPro" id="IPR052972">
    <property type="entry name" value="Sacsin_chaperone_reg"/>
</dbReference>
<gene>
    <name evidence="2" type="ORF">D9756_009163</name>
</gene>
<dbReference type="Pfam" id="PF25794">
    <property type="entry name" value="SACS"/>
    <property type="match status" value="2"/>
</dbReference>
<dbReference type="InterPro" id="IPR011333">
    <property type="entry name" value="SKP1/BTB/POZ_sf"/>
</dbReference>
<dbReference type="Gene3D" id="3.30.710.10">
    <property type="entry name" value="Potassium Channel Kv1.1, Chain A"/>
    <property type="match status" value="1"/>
</dbReference>
<comment type="caution">
    <text evidence="2">The sequence shown here is derived from an EMBL/GenBank/DDBJ whole genome shotgun (WGS) entry which is preliminary data.</text>
</comment>
<sequence length="2813" mass="313786">MPEPFIHVADVPSAIKSILDHYPLVDGPIRELLQNSDDAGATKQIFVVDRRSHPINNLASHEYIAYQNSPALIAYNDAYFGQQDWGSLRRLFESSKAHDPTTFGQFGQGFRCVYHLTDCPQIFSGNTLALLNLPEGTSLDMTNPSDAAHVSHLAAFQGLPSIPCHVPHAVEGSDKGEGEQRSPRLEGTAIRLPLRSRTSSLSTKCSKPEDILKLFDEFRRHDLECVLLFLNNVKEIEVYELTPEGTIREICSAAMRSQEPKQGSGSDEGKNENMTGGSYVTWKAVVNTKVHSGTSTSRANGPSVKLTTTTWRILECPFTDPSSANILERQLSKEHSPEEEMKRRKLNQRIRLAAPLSFVVSSVSSAGMPIDQTPTSAVAYGVSHWRSGRVFSGLPLPRANNKNWPIHVDARFAIPPSRQWIRSFLEGGFIGEWNSLLFTAFIPQAWTFLLNVLAHRDQVKDIFEYWPPPGAMNDYIAPASNTGIGSDYAGTNFGATVAGGPTTSSGGGLRSHGMLQTVFDCIIVAGASVWPVYVASYPPVFIPFPRSPATVTSASKSGSQSVAPLPAVLTVPDPPLSTTEFAGLGSLKVAREDSHFLDLRNTLAECGIKFTKPPLHFKTLIEGCKGKSFQFLEPGNVYEDLLKNVSRVEKLVSEGDKHAAIILEFLLKGQDIQVLVGLPLLRNVDGHYIILERLKPKNSASAAKQTLHPLLDAHSGQLFREYDSDAISLQDVKVAHAAFIREKAPGTLNLIELTAEKVARYLSTDGKWTSPQGPPASPSTPTSSPIAPAITQWLTKFYTWLSSWPLANDFIHLPQVQPLFLIPTQLGLKRVQDMVFDTNNVPPALGKCLRALGISLLDYVAGQAAKRFLATTGGILRKVEDVRAILEGISIATTSPSGLGLTCVEWRAFIEHIVRCSNAEELDPEIIKKLRSLPIYPILPVNLLSTVGPTPSPGPIPENHFVYALTSTDIIPIVDACVFLDFRGWPSRSYEILRLLDPNSSRNPTPLSSVDTFELGVNNFGSQPPELRSSIIRFAARNERIIPRGSLERLLDVPSVACKDGAVRKPGQVIDPTAKSDLSDIVVACKDLDASTGAFDEYLPRSDGPTDVEIVQEFKRFRVSPFRQDLDQTLFLKITSCISGNTHRPESADISRKLFKLLALNPPYGDFVRAIPRETRWIVTTSGLRAQHECRDRNAHSVLFDEVYAVVGEDIIITDALRNILGWAEEISLDALLSQLDATLRKGGEFTRVRDIVKTIGAAKPSDKDLDRLRALLDGRPWVPTKSGQLVTPNDAVIDDAIKEAGFFEVSFNEKAYPEVIVFLKRMDVKERPTTSMILDRLQEWAHHSLIQDQIATVIKLLERLPGDLNPESRALVLVPNVEGRMLTPAKLYFNNTGISVNLTDIERRDKSIAHTLVPEHIARALGIEPLANLYSEFIPGYMGESFISSIRNVIADYTETQTLIEMLANAVDAGAKRFLLVVDSMPQSTDHLISSNLHIFQSCPAILVYNDARFTEEDFKGLCETGEGSKQNKVHSIGQFGRGALTMFHLTEFPTLVSSSTAMFIDPTTKYLSNLPQNANNQRISMETLKQFYPGHINFLETLTDLLEFDKDDAKSFGTVFRLPLRTAEHINHNSPISTTTWSAEDVLGKIVPAFQSVARDCLLFTGLERIEAHVRTHEGLVQQLWSFETQRGEVKAGGEFLSSMVQITEDQSQPELWQIVSHTVPDQDIPDFASTLTKAHGRRLKQPKVSVAAFIRPEGADYQDYHQRNVFFSTLPLSEVTGLPVRCSGTFLMTSDRRHMRLDLENDPGNQAQYNEWLLREIIPPTYLCLLELLLETGAPNHHFWPINYLLPADKIIISSLYENFLKKTDRHLFQSAFDSQRRLTPEEVVILNEGSSIQPVIEFLCPPNVAIYSEPFLSLVTDDAQLPPVSPRFIKEQILRDARQFLGAFSPLDGESPQLSFDHLGDLLDFFLQYDPEQLLRFPLLPLEDGSFGVIDASLSQHKFYVWRNHAVPNRTFADPGRLVKIDFNADALLDRGFNIEELSSSSLASLISARFPKRPSLDVGPGSESQQFIDDFWANFHHLRLDVTDIEEFPLVPTLSGHQHISLKVCKDGDIPMIPVRVDNFVCQCLAVLGVPLVQVSSPRIHPQLRRILANHTLFPEFKMKDVLVALDNLNSETLSDAFFNRLSEQDRANFSDWMRRQLFLDIPNNSLLAIARALPVWKALDHEGSHDYIAASELILLPEALDVNIVAPYMLEQKIVIIQQGQNDILRSTLKRKLQVPEISFRELLERIALGLPTAMPDPAERISYRALVEAVLKRTEPHDALEELRLPNASDFTLIPVREFYSREEPLFRVAFQESSPKFVAPEFRDVESRSLYFRTMRDITMDIFAECVQNISDDNNAEGAVIAFNVMNHPLPRILGSLGPEADRWEMIEGLEFVPKKEGRLERGSGDSVLDVSLYIQRPFDALVAPRDIVRAEYVAVAWSQRALPQRVLDEGLIRAYMSLGRPTVPEVIAHLEVLVDQVARVHPNHPAVLSDIIATYQHLSDSLRSGDSAADLAQLADKPLFLNVHDPQEDGVDWVWEPAARISFDVRDVGNFRFARQFLLNYRPLLVAAGAQEVKHLSMQRHIVVEPGHDSLSRVREKFSEMRQAKHLVDVKFVAHDDDPDNPLLGHRSFLATQSDHLMTVFCSGFKETYPASAMDPIEFPVHEHSRASAALVLDFIYAGSLRDPASLEVLLDALCLAKYWDMDEFVEAAQDCIAVHWLHPDTLNRIEAVAGREELTRMTRDCAAYRRANASYIDRAQGGGHADT</sequence>
<proteinExistence type="predicted"/>
<feature type="domain" description="BTB" evidence="1">
    <location>
        <begin position="2657"/>
        <end position="2734"/>
    </location>
</feature>
<dbReference type="InterPro" id="IPR036890">
    <property type="entry name" value="HATPase_C_sf"/>
</dbReference>
<evidence type="ECO:0000313" key="2">
    <source>
        <dbReference type="EMBL" id="KAF5350095.1"/>
    </source>
</evidence>
<dbReference type="InterPro" id="IPR058210">
    <property type="entry name" value="SACS/Nov_dom"/>
</dbReference>
<dbReference type="OrthoDB" id="1262810at2759"/>
<evidence type="ECO:0000259" key="1">
    <source>
        <dbReference type="PROSITE" id="PS50097"/>
    </source>
</evidence>
<reference evidence="2 3" key="1">
    <citation type="journal article" date="2020" name="ISME J.">
        <title>Uncovering the hidden diversity of litter-decomposition mechanisms in mushroom-forming fungi.</title>
        <authorList>
            <person name="Floudas D."/>
            <person name="Bentzer J."/>
            <person name="Ahren D."/>
            <person name="Johansson T."/>
            <person name="Persson P."/>
            <person name="Tunlid A."/>
        </authorList>
    </citation>
    <scope>NUCLEOTIDE SEQUENCE [LARGE SCALE GENOMIC DNA]</scope>
    <source>
        <strain evidence="2 3">CBS 146.42</strain>
    </source>
</reference>
<dbReference type="CDD" id="cd18186">
    <property type="entry name" value="BTB_POZ_ZBTB_KLHL-like"/>
    <property type="match status" value="1"/>
</dbReference>
<dbReference type="GO" id="GO:0030544">
    <property type="term" value="F:Hsp70 protein binding"/>
    <property type="evidence" value="ECO:0007669"/>
    <property type="project" value="TreeGrafter"/>
</dbReference>
<dbReference type="SUPFAM" id="SSF54695">
    <property type="entry name" value="POZ domain"/>
    <property type="match status" value="1"/>
</dbReference>
<organism evidence="2 3">
    <name type="scientific">Leucocoprinus leucothites</name>
    <dbReference type="NCBI Taxonomy" id="201217"/>
    <lineage>
        <taxon>Eukaryota</taxon>
        <taxon>Fungi</taxon>
        <taxon>Dikarya</taxon>
        <taxon>Basidiomycota</taxon>
        <taxon>Agaricomycotina</taxon>
        <taxon>Agaricomycetes</taxon>
        <taxon>Agaricomycetidae</taxon>
        <taxon>Agaricales</taxon>
        <taxon>Agaricineae</taxon>
        <taxon>Agaricaceae</taxon>
        <taxon>Leucocoprinus</taxon>
    </lineage>
</organism>
<dbReference type="PROSITE" id="PS50097">
    <property type="entry name" value="BTB"/>
    <property type="match status" value="1"/>
</dbReference>
<evidence type="ECO:0000313" key="3">
    <source>
        <dbReference type="Proteomes" id="UP000559027"/>
    </source>
</evidence>